<dbReference type="InterPro" id="IPR018192">
    <property type="entry name" value="Ribosomal_uS5_N_CS"/>
</dbReference>
<dbReference type="PROSITE" id="PS00585">
    <property type="entry name" value="RIBOSOMAL_S5"/>
    <property type="match status" value="1"/>
</dbReference>
<evidence type="ECO:0000313" key="5">
    <source>
        <dbReference type="Proteomes" id="UP000789595"/>
    </source>
</evidence>
<proteinExistence type="predicted"/>
<keyword evidence="2" id="KW-0689">Ribosomal protein</keyword>
<dbReference type="PROSITE" id="PS50881">
    <property type="entry name" value="S5_DSRBD"/>
    <property type="match status" value="1"/>
</dbReference>
<dbReference type="GO" id="GO:0003723">
    <property type="term" value="F:RNA binding"/>
    <property type="evidence" value="ECO:0007669"/>
    <property type="project" value="InterPro"/>
</dbReference>
<dbReference type="SUPFAM" id="SSF54768">
    <property type="entry name" value="dsRNA-binding domain-like"/>
    <property type="match status" value="1"/>
</dbReference>
<name>A0A8J2T0C2_9STRA</name>
<dbReference type="AlphaFoldDB" id="A0A8J2T0C2"/>
<evidence type="ECO:0000256" key="2">
    <source>
        <dbReference type="PROSITE-ProRule" id="PRU00268"/>
    </source>
</evidence>
<keyword evidence="5" id="KW-1185">Reference proteome</keyword>
<dbReference type="InterPro" id="IPR000851">
    <property type="entry name" value="Ribosomal_uS5"/>
</dbReference>
<evidence type="ECO:0000313" key="4">
    <source>
        <dbReference type="EMBL" id="CAH0378605.1"/>
    </source>
</evidence>
<dbReference type="Gene3D" id="3.30.160.20">
    <property type="match status" value="1"/>
</dbReference>
<dbReference type="OrthoDB" id="10253125at2759"/>
<dbReference type="GO" id="GO:0006412">
    <property type="term" value="P:translation"/>
    <property type="evidence" value="ECO:0007669"/>
    <property type="project" value="InterPro"/>
</dbReference>
<accession>A0A8J2T0C2</accession>
<evidence type="ECO:0000256" key="1">
    <source>
        <dbReference type="ARBA" id="ARBA00035407"/>
    </source>
</evidence>
<comment type="caution">
    <text evidence="4">The sequence shown here is derived from an EMBL/GenBank/DDBJ whole genome shotgun (WGS) entry which is preliminary data.</text>
</comment>
<evidence type="ECO:0000259" key="3">
    <source>
        <dbReference type="PROSITE" id="PS50881"/>
    </source>
</evidence>
<gene>
    <name evidence="4" type="ORF">PECAL_6P01960</name>
</gene>
<dbReference type="PANTHER" id="PTHR13718">
    <property type="entry name" value="RIBOSOMAL S SUBUNIT"/>
    <property type="match status" value="1"/>
</dbReference>
<dbReference type="GO" id="GO:0003735">
    <property type="term" value="F:structural constituent of ribosome"/>
    <property type="evidence" value="ECO:0007669"/>
    <property type="project" value="UniProtKB-UniRule"/>
</dbReference>
<feature type="domain" description="S5 DRBM" evidence="3">
    <location>
        <begin position="112"/>
        <end position="175"/>
    </location>
</feature>
<dbReference type="Pfam" id="PF00333">
    <property type="entry name" value="Ribosomal_S5"/>
    <property type="match status" value="1"/>
</dbReference>
<dbReference type="PANTHER" id="PTHR13718:SF4">
    <property type="entry name" value="40S RIBOSOMAL PROTEIN S2"/>
    <property type="match status" value="1"/>
</dbReference>
<reference evidence="4" key="1">
    <citation type="submission" date="2021-11" db="EMBL/GenBank/DDBJ databases">
        <authorList>
            <consortium name="Genoscope - CEA"/>
            <person name="William W."/>
        </authorList>
    </citation>
    <scope>NUCLEOTIDE SEQUENCE</scope>
</reference>
<sequence>MLPVGAERLIEQAIPPLRRKVSKWLRFPRNGRVFPDTVAFFRRHRHNGAANSLVDILRRGGDDKDEWIPVTKLGRLVKEGRIRSLEEIFLHSMPIKEHQIVDHFFPPTAGKLKDEVMTIKPVQKQSSAGQRTRFKAYVAVGDFDGHIGLGKKCSSEVATAIRGALIMAKMHLVPIRRGYWGSATASENENRRVCHFERVSAGL</sequence>
<keyword evidence="2" id="KW-0687">Ribonucleoprotein</keyword>
<dbReference type="GO" id="GO:0022627">
    <property type="term" value="C:cytosolic small ribosomal subunit"/>
    <property type="evidence" value="ECO:0007669"/>
    <property type="project" value="TreeGrafter"/>
</dbReference>
<dbReference type="Proteomes" id="UP000789595">
    <property type="component" value="Unassembled WGS sequence"/>
</dbReference>
<protein>
    <recommendedName>
        <fullName evidence="1">40S ribosomal protein S2</fullName>
    </recommendedName>
</protein>
<dbReference type="InterPro" id="IPR013810">
    <property type="entry name" value="Ribosomal_uS5_N"/>
</dbReference>
<organism evidence="4 5">
    <name type="scientific">Pelagomonas calceolata</name>
    <dbReference type="NCBI Taxonomy" id="35677"/>
    <lineage>
        <taxon>Eukaryota</taxon>
        <taxon>Sar</taxon>
        <taxon>Stramenopiles</taxon>
        <taxon>Ochrophyta</taxon>
        <taxon>Pelagophyceae</taxon>
        <taxon>Pelagomonadales</taxon>
        <taxon>Pelagomonadaceae</taxon>
        <taxon>Pelagomonas</taxon>
    </lineage>
</organism>
<dbReference type="EMBL" id="CAKKNE010000006">
    <property type="protein sequence ID" value="CAH0378605.1"/>
    <property type="molecule type" value="Genomic_DNA"/>
</dbReference>
<dbReference type="FunFam" id="3.30.160.20:FF:000067">
    <property type="entry name" value="40S ribosomal protein S2"/>
    <property type="match status" value="1"/>
</dbReference>